<gene>
    <name evidence="3" type="primary">GABRA2</name>
    <name evidence="3" type="ORF">L345_12769</name>
</gene>
<keyword evidence="1" id="KW-0472">Membrane</keyword>
<dbReference type="GO" id="GO:0005230">
    <property type="term" value="F:extracellular ligand-gated monoatomic ion channel activity"/>
    <property type="evidence" value="ECO:0007669"/>
    <property type="project" value="InterPro"/>
</dbReference>
<reference evidence="3 4" key="1">
    <citation type="journal article" date="2013" name="Proc. Natl. Acad. Sci. U.S.A.">
        <title>The king cobra genome reveals dynamic gene evolution and adaptation in the snake venom system.</title>
        <authorList>
            <person name="Vonk F.J."/>
            <person name="Casewell N.R."/>
            <person name="Henkel C.V."/>
            <person name="Heimberg A.M."/>
            <person name="Jansen H.J."/>
            <person name="McCleary R.J."/>
            <person name="Kerkkamp H.M."/>
            <person name="Vos R.A."/>
            <person name="Guerreiro I."/>
            <person name="Calvete J.J."/>
            <person name="Wuster W."/>
            <person name="Woods A.E."/>
            <person name="Logan J.M."/>
            <person name="Harrison R.A."/>
            <person name="Castoe T.A."/>
            <person name="de Koning A.P."/>
            <person name="Pollock D.D."/>
            <person name="Yandell M."/>
            <person name="Calderon D."/>
            <person name="Renjifo C."/>
            <person name="Currier R.B."/>
            <person name="Salgado D."/>
            <person name="Pla D."/>
            <person name="Sanz L."/>
            <person name="Hyder A.S."/>
            <person name="Ribeiro J.M."/>
            <person name="Arntzen J.W."/>
            <person name="van den Thillart G.E."/>
            <person name="Boetzer M."/>
            <person name="Pirovano W."/>
            <person name="Dirks R.P."/>
            <person name="Spaink H.P."/>
            <person name="Duboule D."/>
            <person name="McGlinn E."/>
            <person name="Kini R.M."/>
            <person name="Richardson M.K."/>
        </authorList>
    </citation>
    <scope>NUCLEOTIDE SEQUENCE</scope>
    <source>
        <tissue evidence="3">Blood</tissue>
    </source>
</reference>
<dbReference type="SUPFAM" id="SSF63712">
    <property type="entry name" value="Nicotinic receptor ligand binding domain-like"/>
    <property type="match status" value="1"/>
</dbReference>
<comment type="caution">
    <text evidence="3">The sequence shown here is derived from an EMBL/GenBank/DDBJ whole genome shotgun (WGS) entry which is preliminary data.</text>
</comment>
<keyword evidence="1" id="KW-1133">Transmembrane helix</keyword>
<protein>
    <submittedName>
        <fullName evidence="3">Gamma-aminobutyric acid receptor subunit alpha-2</fullName>
    </submittedName>
</protein>
<dbReference type="InterPro" id="IPR006202">
    <property type="entry name" value="Neur_chan_lig-bd"/>
</dbReference>
<dbReference type="Pfam" id="PF02931">
    <property type="entry name" value="Neur_chan_LBD"/>
    <property type="match status" value="1"/>
</dbReference>
<name>V8NIN5_OPHHA</name>
<organism evidence="3 4">
    <name type="scientific">Ophiophagus hannah</name>
    <name type="common">King cobra</name>
    <name type="synonym">Naja hannah</name>
    <dbReference type="NCBI Taxonomy" id="8665"/>
    <lineage>
        <taxon>Eukaryota</taxon>
        <taxon>Metazoa</taxon>
        <taxon>Chordata</taxon>
        <taxon>Craniata</taxon>
        <taxon>Vertebrata</taxon>
        <taxon>Euteleostomi</taxon>
        <taxon>Lepidosauria</taxon>
        <taxon>Squamata</taxon>
        <taxon>Bifurcata</taxon>
        <taxon>Unidentata</taxon>
        <taxon>Episquamata</taxon>
        <taxon>Toxicofera</taxon>
        <taxon>Serpentes</taxon>
        <taxon>Colubroidea</taxon>
        <taxon>Elapidae</taxon>
        <taxon>Elapinae</taxon>
        <taxon>Ophiophagus</taxon>
    </lineage>
</organism>
<evidence type="ECO:0000259" key="2">
    <source>
        <dbReference type="Pfam" id="PF02931"/>
    </source>
</evidence>
<dbReference type="Proteomes" id="UP000018936">
    <property type="component" value="Unassembled WGS sequence"/>
</dbReference>
<feature type="domain" description="Neurotransmitter-gated ion-channel ligand-binding" evidence="2">
    <location>
        <begin position="208"/>
        <end position="273"/>
    </location>
</feature>
<dbReference type="GO" id="GO:0016020">
    <property type="term" value="C:membrane"/>
    <property type="evidence" value="ECO:0007669"/>
    <property type="project" value="InterPro"/>
</dbReference>
<feature type="non-terminal residue" evidence="3">
    <location>
        <position position="274"/>
    </location>
</feature>
<feature type="non-terminal residue" evidence="3">
    <location>
        <position position="1"/>
    </location>
</feature>
<dbReference type="EMBL" id="AZIM01003881">
    <property type="protein sequence ID" value="ETE61478.1"/>
    <property type="molecule type" value="Genomic_DNA"/>
</dbReference>
<keyword evidence="1" id="KW-0812">Transmembrane</keyword>
<evidence type="ECO:0000256" key="1">
    <source>
        <dbReference type="SAM" id="Phobius"/>
    </source>
</evidence>
<dbReference type="OrthoDB" id="442503at2759"/>
<dbReference type="Gene3D" id="2.70.170.10">
    <property type="entry name" value="Neurotransmitter-gated ion-channel ligand-binding domain"/>
    <property type="match status" value="1"/>
</dbReference>
<accession>V8NIN5</accession>
<evidence type="ECO:0000313" key="3">
    <source>
        <dbReference type="EMBL" id="ETE61478.1"/>
    </source>
</evidence>
<keyword evidence="3" id="KW-0675">Receptor</keyword>
<dbReference type="InterPro" id="IPR036734">
    <property type="entry name" value="Neur_chan_lig-bd_sf"/>
</dbReference>
<keyword evidence="4" id="KW-1185">Reference proteome</keyword>
<proteinExistence type="predicted"/>
<dbReference type="AlphaFoldDB" id="V8NIN5"/>
<feature type="transmembrane region" description="Helical" evidence="1">
    <location>
        <begin position="30"/>
        <end position="48"/>
    </location>
</feature>
<evidence type="ECO:0000313" key="4">
    <source>
        <dbReference type="Proteomes" id="UP000018936"/>
    </source>
</evidence>
<sequence length="274" mass="30492">MQHVPSDTPGSIDSPPCFGVRTTSTSFSTVPTSAIVAVPSAILPAVLLPYNWKKQKQAKAVLTSPQSQLCVPWAGTAVHCLVLQFLSGSLPCITTPSPAQLIISLLISALPHVTTLSPAQLIVVLLYSLMDHVDVRPPHASFDRFEVQDDRMELDWLHPKYAAEAPIDLTSQLQSFSVGDLVYDHNYAGGALWVPAKVVTVTSPRSYREYTIDVFFRQKWKDERLKFKGPMNILRLNNLMASKIWTPDTFFHNGKKSVAHNMTMPNKLLRIQDD</sequence>